<feature type="compositionally biased region" description="Basic and acidic residues" evidence="1">
    <location>
        <begin position="123"/>
        <end position="133"/>
    </location>
</feature>
<dbReference type="Proteomes" id="UP000325313">
    <property type="component" value="Unassembled WGS sequence"/>
</dbReference>
<evidence type="ECO:0000313" key="4">
    <source>
        <dbReference type="Proteomes" id="UP000325313"/>
    </source>
</evidence>
<feature type="compositionally biased region" description="Polar residues" evidence="1">
    <location>
        <begin position="100"/>
        <end position="118"/>
    </location>
</feature>
<protein>
    <submittedName>
        <fullName evidence="2">Uncharacterized protein</fullName>
    </submittedName>
</protein>
<evidence type="ECO:0000256" key="1">
    <source>
        <dbReference type="SAM" id="MobiDB-lite"/>
    </source>
</evidence>
<dbReference type="EMBL" id="VDEP01000019">
    <property type="protein sequence ID" value="KAA1136856.1"/>
    <property type="molecule type" value="Genomic_DNA"/>
</dbReference>
<evidence type="ECO:0000313" key="2">
    <source>
        <dbReference type="EMBL" id="KAA1090284.1"/>
    </source>
</evidence>
<proteinExistence type="predicted"/>
<feature type="compositionally biased region" description="Basic and acidic residues" evidence="1">
    <location>
        <begin position="381"/>
        <end position="390"/>
    </location>
</feature>
<name>A0A5B0NP60_PUCGR</name>
<evidence type="ECO:0000313" key="3">
    <source>
        <dbReference type="EMBL" id="KAA1136856.1"/>
    </source>
</evidence>
<feature type="region of interest" description="Disordered" evidence="1">
    <location>
        <begin position="88"/>
        <end position="206"/>
    </location>
</feature>
<dbReference type="EMBL" id="VDEP01000397">
    <property type="protein sequence ID" value="KAA1090284.1"/>
    <property type="molecule type" value="Genomic_DNA"/>
</dbReference>
<reference evidence="2 4" key="1">
    <citation type="submission" date="2019-05" db="EMBL/GenBank/DDBJ databases">
        <title>Emergence of the Ug99 lineage of the wheat stem rust pathogen through somatic hybridization.</title>
        <authorList>
            <person name="Li F."/>
            <person name="Upadhyaya N.M."/>
            <person name="Sperschneider J."/>
            <person name="Matny O."/>
            <person name="Nguyen-Phuc H."/>
            <person name="Mago R."/>
            <person name="Raley C."/>
            <person name="Miller M.E."/>
            <person name="Silverstein K.A.T."/>
            <person name="Henningsen E."/>
            <person name="Hirsch C.D."/>
            <person name="Visser B."/>
            <person name="Pretorius Z.A."/>
            <person name="Steffenson B.J."/>
            <person name="Schwessinger B."/>
            <person name="Dodds P.N."/>
            <person name="Figueroa M."/>
        </authorList>
    </citation>
    <scope>NUCLEOTIDE SEQUENCE [LARGE SCALE GENOMIC DNA]</scope>
    <source>
        <strain evidence="2 4">Ug99</strain>
    </source>
</reference>
<organism evidence="2 4">
    <name type="scientific">Puccinia graminis f. sp. tritici</name>
    <dbReference type="NCBI Taxonomy" id="56615"/>
    <lineage>
        <taxon>Eukaryota</taxon>
        <taxon>Fungi</taxon>
        <taxon>Dikarya</taxon>
        <taxon>Basidiomycota</taxon>
        <taxon>Pucciniomycotina</taxon>
        <taxon>Pucciniomycetes</taxon>
        <taxon>Pucciniales</taxon>
        <taxon>Pucciniaceae</taxon>
        <taxon>Puccinia</taxon>
    </lineage>
</organism>
<feature type="compositionally biased region" description="Polar residues" evidence="1">
    <location>
        <begin position="182"/>
        <end position="192"/>
    </location>
</feature>
<sequence length="414" mass="44298">MESAARTRYIVAITEKILDTYGGNAESLRIKDPYDPKRSIRVTRNALFDWSRALVHDAKGVTEEIPPDTAAFVSEAVQIYTLAEQQSTDIVRPNGRRLSGKSTPRQPTFTAARVTSSGRVRPPRLESLADKTQETPPAPATPLPGARASTRGLTLGSAPDDLNTPPSSWGGNDFMDIRDGSVQASPPRSPSTELEVVGGGGGHAVHRSPVRKIARSPAGHGRTHAISRLEYNTRANPSVISSTSPTRKIAGSNGSSSVTSGRPAISSGSVISTAPALLRGSDGSPLIPRHRDLPPLNEAGRALGMEEFLTRCNFMPNDMVPRVLIGLTHIRHWDFFYRDTDVVQLQHMGFPYPIAAQIMNGAESLGLTHTIADDASLTHPMAEDASDHTPPDGPSQVSDAAEADAAAFQPSPEY</sequence>
<gene>
    <name evidence="2" type="ORF">PGTUg99_002998</name>
    <name evidence="3" type="ORF">PGTUg99_005103</name>
</gene>
<comment type="caution">
    <text evidence="2">The sequence shown here is derived from an EMBL/GenBank/DDBJ whole genome shotgun (WGS) entry which is preliminary data.</text>
</comment>
<dbReference type="AlphaFoldDB" id="A0A5B0NP60"/>
<feature type="region of interest" description="Disordered" evidence="1">
    <location>
        <begin position="380"/>
        <end position="414"/>
    </location>
</feature>
<accession>A0A5B0NP60</accession>
<feature type="region of interest" description="Disordered" evidence="1">
    <location>
        <begin position="237"/>
        <end position="266"/>
    </location>
</feature>